<accession>A0A8J7LWJ5</accession>
<proteinExistence type="inferred from homology"/>
<protein>
    <submittedName>
        <fullName evidence="3">Efflux RND transporter periplasmic adaptor subunit</fullName>
    </submittedName>
</protein>
<name>A0A8J7LWJ5_9RHOB</name>
<evidence type="ECO:0000313" key="3">
    <source>
        <dbReference type="EMBL" id="MBI1494467.1"/>
    </source>
</evidence>
<dbReference type="PANTHER" id="PTHR30469:SF29">
    <property type="entry name" value="BLR2860 PROTEIN"/>
    <property type="match status" value="1"/>
</dbReference>
<dbReference type="AlphaFoldDB" id="A0A8J7LWJ5"/>
<comment type="similarity">
    <text evidence="1">Belongs to the membrane fusion protein (MFP) (TC 8.A.1) family.</text>
</comment>
<dbReference type="PANTHER" id="PTHR30469">
    <property type="entry name" value="MULTIDRUG RESISTANCE PROTEIN MDTA"/>
    <property type="match status" value="1"/>
</dbReference>
<dbReference type="SUPFAM" id="SSF111369">
    <property type="entry name" value="HlyD-like secretion proteins"/>
    <property type="match status" value="1"/>
</dbReference>
<evidence type="ECO:0000313" key="4">
    <source>
        <dbReference type="Proteomes" id="UP000640583"/>
    </source>
</evidence>
<feature type="domain" description="CusB-like beta-barrel" evidence="2">
    <location>
        <begin position="229"/>
        <end position="296"/>
    </location>
</feature>
<dbReference type="Proteomes" id="UP000640583">
    <property type="component" value="Unassembled WGS sequence"/>
</dbReference>
<dbReference type="NCBIfam" id="TIGR01730">
    <property type="entry name" value="RND_mfp"/>
    <property type="match status" value="1"/>
</dbReference>
<keyword evidence="4" id="KW-1185">Reference proteome</keyword>
<dbReference type="EMBL" id="JADCKQ010000009">
    <property type="protein sequence ID" value="MBI1494467.1"/>
    <property type="molecule type" value="Genomic_DNA"/>
</dbReference>
<dbReference type="InterPro" id="IPR006143">
    <property type="entry name" value="RND_pump_MFP"/>
</dbReference>
<dbReference type="GO" id="GO:0015562">
    <property type="term" value="F:efflux transmembrane transporter activity"/>
    <property type="evidence" value="ECO:0007669"/>
    <property type="project" value="TreeGrafter"/>
</dbReference>
<dbReference type="Gene3D" id="1.10.287.470">
    <property type="entry name" value="Helix hairpin bin"/>
    <property type="match status" value="1"/>
</dbReference>
<comment type="caution">
    <text evidence="3">The sequence shown here is derived from an EMBL/GenBank/DDBJ whole genome shotgun (WGS) entry which is preliminary data.</text>
</comment>
<dbReference type="Pfam" id="PF25954">
    <property type="entry name" value="Beta-barrel_RND_2"/>
    <property type="match status" value="1"/>
</dbReference>
<sequence length="377" mass="39483">MRFFSLLTATLVVVFLYALVLERDSLRAWASGAAAEENPEGEGIALPEQLVAVVAVKSQARSVENALLLRGETEASRQVVVSSETSSRVVSEPIRKGAFVEAGQLLCELDPGTRPSAVAEARARVSEAQANEVAARIDINAAERLGEGGYASETRVATARAAQEAALAGVQAAEAGVAAAEKEIERLSIRAPFAGLLESDTAELGALMQPGTPCATVIQLDPVKLVGFVPETQVSDITVGALAGARLTSGHEVSGAVTFLSRSSDPQTRTFRVEIEIPNPDFSILDGQTAEILIASSGSDAHLLPGSALTLSNDGTLGVRIVGEGDIANFAPVDYIRDTPEGVWLSGLPDEVIVITEGQEYVGNGEKVEVHFAENNQ</sequence>
<organism evidence="3 4">
    <name type="scientific">Halocynthiibacter styelae</name>
    <dbReference type="NCBI Taxonomy" id="2761955"/>
    <lineage>
        <taxon>Bacteria</taxon>
        <taxon>Pseudomonadati</taxon>
        <taxon>Pseudomonadota</taxon>
        <taxon>Alphaproteobacteria</taxon>
        <taxon>Rhodobacterales</taxon>
        <taxon>Paracoccaceae</taxon>
        <taxon>Halocynthiibacter</taxon>
    </lineage>
</organism>
<gene>
    <name evidence="3" type="ORF">H1D41_12540</name>
</gene>
<reference evidence="3" key="1">
    <citation type="submission" date="2020-10" db="EMBL/GenBank/DDBJ databases">
        <title>Paenihalocynthiibacter styelae gen. nov., sp. nov., isolated from stalked sea squirt Styela clava.</title>
        <authorList>
            <person name="Kim Y.-O."/>
            <person name="Yoon J.-H."/>
        </authorList>
    </citation>
    <scope>NUCLEOTIDE SEQUENCE</scope>
    <source>
        <strain evidence="3">MYP1-1</strain>
    </source>
</reference>
<dbReference type="Gene3D" id="2.40.50.100">
    <property type="match status" value="1"/>
</dbReference>
<dbReference type="RefSeq" id="WP_228849230.1">
    <property type="nucleotide sequence ID" value="NZ_JADCKQ010000009.1"/>
</dbReference>
<dbReference type="GO" id="GO:1990281">
    <property type="term" value="C:efflux pump complex"/>
    <property type="evidence" value="ECO:0007669"/>
    <property type="project" value="TreeGrafter"/>
</dbReference>
<evidence type="ECO:0000259" key="2">
    <source>
        <dbReference type="Pfam" id="PF25954"/>
    </source>
</evidence>
<evidence type="ECO:0000256" key="1">
    <source>
        <dbReference type="ARBA" id="ARBA00009477"/>
    </source>
</evidence>
<dbReference type="InterPro" id="IPR058792">
    <property type="entry name" value="Beta-barrel_RND_2"/>
</dbReference>
<dbReference type="Gene3D" id="2.40.30.170">
    <property type="match status" value="1"/>
</dbReference>